<comment type="caution">
    <text evidence="1">The sequence shown here is derived from an EMBL/GenBank/DDBJ whole genome shotgun (WGS) entry which is preliminary data.</text>
</comment>
<accession>A0AA86PP44</accession>
<name>A0AA86PP44_9EUKA</name>
<dbReference type="EMBL" id="CATOUU010000698">
    <property type="protein sequence ID" value="CAI9942126.1"/>
    <property type="molecule type" value="Genomic_DNA"/>
</dbReference>
<dbReference type="AlphaFoldDB" id="A0AA86PP44"/>
<reference evidence="1" key="1">
    <citation type="submission" date="2023-06" db="EMBL/GenBank/DDBJ databases">
        <authorList>
            <person name="Kurt Z."/>
        </authorList>
    </citation>
    <scope>NUCLEOTIDE SEQUENCE</scope>
</reference>
<gene>
    <name evidence="1" type="ORF">HINF_LOCUS29771</name>
    <name evidence="2" type="ORF">HINF_LOCUS52085</name>
</gene>
<organism evidence="1">
    <name type="scientific">Hexamita inflata</name>
    <dbReference type="NCBI Taxonomy" id="28002"/>
    <lineage>
        <taxon>Eukaryota</taxon>
        <taxon>Metamonada</taxon>
        <taxon>Diplomonadida</taxon>
        <taxon>Hexamitidae</taxon>
        <taxon>Hexamitinae</taxon>
        <taxon>Hexamita</taxon>
    </lineage>
</organism>
<dbReference type="EMBL" id="CAXDID020000258">
    <property type="protein sequence ID" value="CAL6065951.1"/>
    <property type="molecule type" value="Genomic_DNA"/>
</dbReference>
<dbReference type="Proteomes" id="UP001642409">
    <property type="component" value="Unassembled WGS sequence"/>
</dbReference>
<keyword evidence="3" id="KW-1185">Reference proteome</keyword>
<evidence type="ECO:0000313" key="2">
    <source>
        <dbReference type="EMBL" id="CAL6065951.1"/>
    </source>
</evidence>
<proteinExistence type="predicted"/>
<evidence type="ECO:0000313" key="3">
    <source>
        <dbReference type="Proteomes" id="UP001642409"/>
    </source>
</evidence>
<sequence>MSNMKLINDLYLIQKYITQLFIYTNQTQQIAIDLQIYNYDVNIFVLFGLVQETQNILDSEINISLQFQVFQGALICVKCDIYISNCTLVFVATGKQISGILIQANNNVYISQTFLQYRISSTNSSGIVNVINDSLVNISIIDCQLTGRNLIYSGYNGYISSLIITPVSFSISSFLVCANNISNFGNQSISVDVTVDVTEQQCYICSTLKVVYGLCLDSLQNGQEQNGILQCIFPFEFTDNICQCVDGYILNQSECISILQVLNKINVSVDTDLIQQSIFDLQNQIYELDNNIAQNSSQIQIQMQNMYITLENQIQTYFSQSLLHLQANTTVLDKRIFDNVTLLSNNISDLKNSFTVIQDNYKTQIKQMSEVIKDLIQLVNCTNDKCQAYINGSDIIDQCTINGQLQVNGVCQCTTKNSIVQGNSCVCPQYSTSVNSVCTCNVITGQIMVGEACVCSTSGAFVSSGLCTCGVDGLNISNTCKCPDNSTLINGICICDIIGQSIISGVCTCKIDEQPVNGVCEPVIVINGSDSSLSCSQVVYVSIFDIQNSTQIVSSSSDFSSGYVFSSTNIVQNAFIDVLDNVYSSFSPLFQNQCTFTNIKIQIGTQTLGSGSLLTTNIGINQLLINQMNIISRADSQLTIQTQLNILTSLTQSTNINNLLVNLSCVQSQKIFLIYNISGFTNNIIGYHILGTYQSTSIVAMVAYIINSAAISINKVNFNPSVYNVGNCSSYLVSNITSSVFTITSVAIRFGYNTNYQITSSISSSNTAFYQFGGIVNNVVGSSSININTIIVDCYQQFTSGYVNKSGLIVGLSASALSSVSIINLCDMQKITSTTIQFTNFGLIGMNYGNTSVQQITITLTLQGEKIIYFGLIGYQLTGSLYSEIASTRAQVILISNAGDRNGALFGSLITKNCSILNTSVINASMSSKTNVGGFMGAASGNLLIFNSSILQSNILGSDNVAGFIAYTNNTKHFVTNSKIELNRITASSRFGLIIGYAQGSNTYAFVNSSSNFNYINGALQVDCASMTKNSITGC</sequence>
<evidence type="ECO:0000313" key="1">
    <source>
        <dbReference type="EMBL" id="CAI9942126.1"/>
    </source>
</evidence>
<protein>
    <submittedName>
        <fullName evidence="1">Uncharacterized protein</fullName>
    </submittedName>
</protein>
<reference evidence="2 3" key="2">
    <citation type="submission" date="2024-07" db="EMBL/GenBank/DDBJ databases">
        <authorList>
            <person name="Akdeniz Z."/>
        </authorList>
    </citation>
    <scope>NUCLEOTIDE SEQUENCE [LARGE SCALE GENOMIC DNA]</scope>
</reference>